<sequence length="322" mass="35576">MATAQTLRSEMGIAHVTTIDDAIEHIGVGRFQWRLLAVNGLIWAADAMEVLMIGFLIGPLTTEWNLQPYQAPYIALATFGGMFLGAWLWGLAADRFGRRNVFLWTVLQTALFGTLAAFAPNFGIFLALRFLTGTGMGGTLPVDYSIMAEYLPTKDRGRFLVYLESFWAFGTIAAAALAWAFIPNFAGGWRFLVGASAVLGLLGFWIRRSIPESPRYLLLQGRADEARAVLNQVARINGREIEVGQLQAQPAARKPGLGAIWGSTLVRRSLLLSVIWFSLSLGYYGIFTWLPQIFIRSGFTFIRTNVYPLQLLLALAQVPGYA</sequence>
<dbReference type="AlphaFoldDB" id="A0A6J4INM9"/>
<accession>A0A6J4INM9</accession>
<evidence type="ECO:0000256" key="3">
    <source>
        <dbReference type="ARBA" id="ARBA00022692"/>
    </source>
</evidence>
<dbReference type="PANTHER" id="PTHR23511">
    <property type="entry name" value="SYNAPTIC VESICLE GLYCOPROTEIN 2"/>
    <property type="match status" value="1"/>
</dbReference>
<dbReference type="SUPFAM" id="SSF103473">
    <property type="entry name" value="MFS general substrate transporter"/>
    <property type="match status" value="1"/>
</dbReference>
<evidence type="ECO:0000313" key="8">
    <source>
        <dbReference type="EMBL" id="CAA9255237.1"/>
    </source>
</evidence>
<dbReference type="InterPro" id="IPR020846">
    <property type="entry name" value="MFS_dom"/>
</dbReference>
<feature type="non-terminal residue" evidence="8">
    <location>
        <position position="322"/>
    </location>
</feature>
<reference evidence="8" key="1">
    <citation type="submission" date="2020-02" db="EMBL/GenBank/DDBJ databases">
        <authorList>
            <person name="Meier V. D."/>
        </authorList>
    </citation>
    <scope>NUCLEOTIDE SEQUENCE</scope>
    <source>
        <strain evidence="8">AVDCRST_MAG26</strain>
    </source>
</reference>
<comment type="subcellular location">
    <subcellularLocation>
        <location evidence="1">Cell membrane</location>
        <topology evidence="1">Multi-pass membrane protein</topology>
    </subcellularLocation>
</comment>
<protein>
    <submittedName>
        <fullName evidence="8">Niacin transporter NiaP</fullName>
    </submittedName>
</protein>
<dbReference type="InterPro" id="IPR036259">
    <property type="entry name" value="MFS_trans_sf"/>
</dbReference>
<keyword evidence="4 6" id="KW-1133">Transmembrane helix</keyword>
<keyword evidence="2" id="KW-0813">Transport</keyword>
<evidence type="ECO:0000256" key="6">
    <source>
        <dbReference type="SAM" id="Phobius"/>
    </source>
</evidence>
<feature type="domain" description="Major facilitator superfamily (MFS) profile" evidence="7">
    <location>
        <begin position="35"/>
        <end position="322"/>
    </location>
</feature>
<evidence type="ECO:0000256" key="5">
    <source>
        <dbReference type="ARBA" id="ARBA00023136"/>
    </source>
</evidence>
<dbReference type="GO" id="GO:0005886">
    <property type="term" value="C:plasma membrane"/>
    <property type="evidence" value="ECO:0007669"/>
    <property type="project" value="UniProtKB-SubCell"/>
</dbReference>
<keyword evidence="3 6" id="KW-0812">Transmembrane</keyword>
<dbReference type="EMBL" id="CADCTK010000474">
    <property type="protein sequence ID" value="CAA9255237.1"/>
    <property type="molecule type" value="Genomic_DNA"/>
</dbReference>
<gene>
    <name evidence="8" type="ORF">AVDCRST_MAG26-2068</name>
</gene>
<keyword evidence="5 6" id="KW-0472">Membrane</keyword>
<feature type="transmembrane region" description="Helical" evidence="6">
    <location>
        <begin position="35"/>
        <end position="57"/>
    </location>
</feature>
<feature type="transmembrane region" description="Helical" evidence="6">
    <location>
        <begin position="188"/>
        <end position="206"/>
    </location>
</feature>
<feature type="transmembrane region" description="Helical" evidence="6">
    <location>
        <begin position="270"/>
        <end position="290"/>
    </location>
</feature>
<dbReference type="PANTHER" id="PTHR23511:SF34">
    <property type="entry name" value="SYNAPTIC VESICLE GLYCOPROTEIN 2"/>
    <property type="match status" value="1"/>
</dbReference>
<dbReference type="GO" id="GO:0022857">
    <property type="term" value="F:transmembrane transporter activity"/>
    <property type="evidence" value="ECO:0007669"/>
    <property type="project" value="InterPro"/>
</dbReference>
<proteinExistence type="predicted"/>
<feature type="transmembrane region" description="Helical" evidence="6">
    <location>
        <begin position="159"/>
        <end position="182"/>
    </location>
</feature>
<evidence type="ECO:0000256" key="1">
    <source>
        <dbReference type="ARBA" id="ARBA00004651"/>
    </source>
</evidence>
<name>A0A6J4INM9_9CHLR</name>
<dbReference type="InterPro" id="IPR005828">
    <property type="entry name" value="MFS_sugar_transport-like"/>
</dbReference>
<feature type="transmembrane region" description="Helical" evidence="6">
    <location>
        <begin position="101"/>
        <end position="120"/>
    </location>
</feature>
<feature type="transmembrane region" description="Helical" evidence="6">
    <location>
        <begin position="69"/>
        <end position="89"/>
    </location>
</feature>
<evidence type="ECO:0000259" key="7">
    <source>
        <dbReference type="PROSITE" id="PS50850"/>
    </source>
</evidence>
<organism evidence="8">
    <name type="scientific">uncultured Chloroflexia bacterium</name>
    <dbReference type="NCBI Taxonomy" id="1672391"/>
    <lineage>
        <taxon>Bacteria</taxon>
        <taxon>Bacillati</taxon>
        <taxon>Chloroflexota</taxon>
        <taxon>Chloroflexia</taxon>
        <taxon>environmental samples</taxon>
    </lineage>
</organism>
<dbReference type="PROSITE" id="PS50850">
    <property type="entry name" value="MFS"/>
    <property type="match status" value="1"/>
</dbReference>
<dbReference type="Pfam" id="PF00083">
    <property type="entry name" value="Sugar_tr"/>
    <property type="match status" value="1"/>
</dbReference>
<feature type="transmembrane region" description="Helical" evidence="6">
    <location>
        <begin position="126"/>
        <end position="147"/>
    </location>
</feature>
<evidence type="ECO:0000256" key="2">
    <source>
        <dbReference type="ARBA" id="ARBA00022448"/>
    </source>
</evidence>
<dbReference type="Gene3D" id="1.20.1250.20">
    <property type="entry name" value="MFS general substrate transporter like domains"/>
    <property type="match status" value="1"/>
</dbReference>
<evidence type="ECO:0000256" key="4">
    <source>
        <dbReference type="ARBA" id="ARBA00022989"/>
    </source>
</evidence>